<dbReference type="GO" id="GO:0051301">
    <property type="term" value="P:cell division"/>
    <property type="evidence" value="ECO:0007669"/>
    <property type="project" value="UniProtKB-KW"/>
</dbReference>
<keyword evidence="4" id="KW-0131">Cell cycle</keyword>
<evidence type="ECO:0000313" key="7">
    <source>
        <dbReference type="Proteomes" id="UP000242699"/>
    </source>
</evidence>
<evidence type="ECO:0000256" key="4">
    <source>
        <dbReference type="ARBA" id="ARBA00023306"/>
    </source>
</evidence>
<evidence type="ECO:0000256" key="2">
    <source>
        <dbReference type="ARBA" id="ARBA00022618"/>
    </source>
</evidence>
<protein>
    <submittedName>
        <fullName evidence="6">SMC-Scp complex subunit ScpB</fullName>
    </submittedName>
</protein>
<dbReference type="Proteomes" id="UP000242699">
    <property type="component" value="Unassembled WGS sequence"/>
</dbReference>
<keyword evidence="3" id="KW-0159">Chromosome partition</keyword>
<keyword evidence="1" id="KW-0963">Cytoplasm</keyword>
<keyword evidence="2" id="KW-0132">Cell division</keyword>
<dbReference type="NCBIfam" id="TIGR00281">
    <property type="entry name" value="SMC-Scp complex subunit ScpB"/>
    <property type="match status" value="1"/>
</dbReference>
<dbReference type="InterPro" id="IPR036388">
    <property type="entry name" value="WH-like_DNA-bd_sf"/>
</dbReference>
<dbReference type="InterPro" id="IPR036390">
    <property type="entry name" value="WH_DNA-bd_sf"/>
</dbReference>
<evidence type="ECO:0000313" key="6">
    <source>
        <dbReference type="EMBL" id="PSR31776.1"/>
    </source>
</evidence>
<sequence>MDVSYDAGIIRKLEALLFTQADPVSDEQLALWLDTDPARIPELVGKLARQLREGTSGLDVQRVADGYLLTTAADLAEFLDGRLGMQAPEPLSHAAWEVLSVVAYRQPITRLEIETLRQTNSERALETLLSRELIEQVGRKDAPGRPILYGTTRQFLREFGLNTPDQLPPLSGDPTSADHSPS</sequence>
<proteinExistence type="predicted"/>
<dbReference type="GO" id="GO:0051304">
    <property type="term" value="P:chromosome separation"/>
    <property type="evidence" value="ECO:0007669"/>
    <property type="project" value="InterPro"/>
</dbReference>
<dbReference type="EMBL" id="PXYT01000001">
    <property type="protein sequence ID" value="PSR31776.1"/>
    <property type="molecule type" value="Genomic_DNA"/>
</dbReference>
<organism evidence="6 7">
    <name type="scientific">Sulfobacillus benefaciens</name>
    <dbReference type="NCBI Taxonomy" id="453960"/>
    <lineage>
        <taxon>Bacteria</taxon>
        <taxon>Bacillati</taxon>
        <taxon>Bacillota</taxon>
        <taxon>Clostridia</taxon>
        <taxon>Eubacteriales</taxon>
        <taxon>Clostridiales Family XVII. Incertae Sedis</taxon>
        <taxon>Sulfobacillus</taxon>
    </lineage>
</organism>
<comment type="caution">
    <text evidence="6">The sequence shown here is derived from an EMBL/GenBank/DDBJ whole genome shotgun (WGS) entry which is preliminary data.</text>
</comment>
<evidence type="ECO:0000256" key="5">
    <source>
        <dbReference type="SAM" id="MobiDB-lite"/>
    </source>
</evidence>
<evidence type="ECO:0000256" key="1">
    <source>
        <dbReference type="ARBA" id="ARBA00022490"/>
    </source>
</evidence>
<name>A0A2T2XBF6_9FIRM</name>
<reference evidence="6 7" key="1">
    <citation type="journal article" date="2014" name="BMC Genomics">
        <title>Comparison of environmental and isolate Sulfobacillus genomes reveals diverse carbon, sulfur, nitrogen, and hydrogen metabolisms.</title>
        <authorList>
            <person name="Justice N.B."/>
            <person name="Norman A."/>
            <person name="Brown C.T."/>
            <person name="Singh A."/>
            <person name="Thomas B.C."/>
            <person name="Banfield J.F."/>
        </authorList>
    </citation>
    <scope>NUCLEOTIDE SEQUENCE [LARGE SCALE GENOMIC DNA]</scope>
    <source>
        <strain evidence="6">AMDSBA1</strain>
    </source>
</reference>
<dbReference type="Pfam" id="PF04079">
    <property type="entry name" value="SMC_ScpB"/>
    <property type="match status" value="1"/>
</dbReference>
<dbReference type="SUPFAM" id="SSF46785">
    <property type="entry name" value="Winged helix' DNA-binding domain"/>
    <property type="match status" value="2"/>
</dbReference>
<dbReference type="AlphaFoldDB" id="A0A2T2XBF6"/>
<feature type="region of interest" description="Disordered" evidence="5">
    <location>
        <begin position="160"/>
        <end position="182"/>
    </location>
</feature>
<accession>A0A2T2XBF6</accession>
<gene>
    <name evidence="6" type="primary">scpB</name>
    <name evidence="6" type="ORF">C7B43_00695</name>
</gene>
<dbReference type="InterPro" id="IPR005234">
    <property type="entry name" value="ScpB_csome_segregation"/>
</dbReference>
<dbReference type="PIRSF" id="PIRSF019345">
    <property type="entry name" value="ScpB"/>
    <property type="match status" value="1"/>
</dbReference>
<dbReference type="PANTHER" id="PTHR34298">
    <property type="entry name" value="SEGREGATION AND CONDENSATION PROTEIN B"/>
    <property type="match status" value="1"/>
</dbReference>
<dbReference type="PANTHER" id="PTHR34298:SF2">
    <property type="entry name" value="SEGREGATION AND CONDENSATION PROTEIN B"/>
    <property type="match status" value="1"/>
</dbReference>
<evidence type="ECO:0000256" key="3">
    <source>
        <dbReference type="ARBA" id="ARBA00022829"/>
    </source>
</evidence>
<feature type="compositionally biased region" description="Polar residues" evidence="5">
    <location>
        <begin position="173"/>
        <end position="182"/>
    </location>
</feature>
<dbReference type="Gene3D" id="1.10.10.10">
    <property type="entry name" value="Winged helix-like DNA-binding domain superfamily/Winged helix DNA-binding domain"/>
    <property type="match status" value="2"/>
</dbReference>